<organism evidence="1 2">
    <name type="scientific">Legionella nautarum</name>
    <dbReference type="NCBI Taxonomy" id="45070"/>
    <lineage>
        <taxon>Bacteria</taxon>
        <taxon>Pseudomonadati</taxon>
        <taxon>Pseudomonadota</taxon>
        <taxon>Gammaproteobacteria</taxon>
        <taxon>Legionellales</taxon>
        <taxon>Legionellaceae</taxon>
        <taxon>Legionella</taxon>
    </lineage>
</organism>
<evidence type="ECO:0000313" key="1">
    <source>
        <dbReference type="EMBL" id="KTD32152.1"/>
    </source>
</evidence>
<dbReference type="PATRIC" id="fig|45070.6.peg.3232"/>
<dbReference type="Proteomes" id="UP000054725">
    <property type="component" value="Unassembled WGS sequence"/>
</dbReference>
<proteinExistence type="predicted"/>
<dbReference type="RefSeq" id="WP_058506039.1">
    <property type="nucleotide sequence ID" value="NZ_CAAAIF010000031.1"/>
</dbReference>
<accession>A0A0W0WIJ4</accession>
<dbReference type="AlphaFoldDB" id="A0A0W0WIJ4"/>
<protein>
    <submittedName>
        <fullName evidence="1">Uncharacterized protein</fullName>
    </submittedName>
</protein>
<name>A0A0W0WIJ4_9GAMM</name>
<sequence>MSKYFLDAGASVRRLNKNQSFDIDYLKQRFSWSGHSQIPWYEIKKTCLKLINDEASEKFKNAISEIGEHLFYVSAIGDDKGVREIFDTLNQTVDLSRELRDAFEDEVAKGFLFYLKNLHDFDHVYTSETHLHASLENDVNLFRIQLAIYRLSEYSQKIVIERYRKNLWPPVFYNELKDDFERVIAPFEEKFLYKNSESSLILATHLLLQGRRSEDSILYQIPTEVLLLIATSVKDSKIHSENEAYKIVKSSSCGFFSPATINLHKISNPKDDELHTRAVFSSDG</sequence>
<keyword evidence="2" id="KW-1185">Reference proteome</keyword>
<reference evidence="1 2" key="1">
    <citation type="submission" date="2015-11" db="EMBL/GenBank/DDBJ databases">
        <title>Genomic analysis of 38 Legionella species identifies large and diverse effector repertoires.</title>
        <authorList>
            <person name="Burstein D."/>
            <person name="Amaro F."/>
            <person name="Zusman T."/>
            <person name="Lifshitz Z."/>
            <person name="Cohen O."/>
            <person name="Gilbert J.A."/>
            <person name="Pupko T."/>
            <person name="Shuman H.A."/>
            <person name="Segal G."/>
        </authorList>
    </citation>
    <scope>NUCLEOTIDE SEQUENCE [LARGE SCALE GENOMIC DNA]</scope>
    <source>
        <strain evidence="1 2">ATCC 49506</strain>
    </source>
</reference>
<comment type="caution">
    <text evidence="1">The sequence shown here is derived from an EMBL/GenBank/DDBJ whole genome shotgun (WGS) entry which is preliminary data.</text>
</comment>
<dbReference type="EMBL" id="LNYO01000027">
    <property type="protein sequence ID" value="KTD32152.1"/>
    <property type="molecule type" value="Genomic_DNA"/>
</dbReference>
<gene>
    <name evidence="1" type="ORF">Lnau_3063</name>
</gene>
<evidence type="ECO:0000313" key="2">
    <source>
        <dbReference type="Proteomes" id="UP000054725"/>
    </source>
</evidence>